<dbReference type="AlphaFoldDB" id="A0A8B8M1Q7"/>
<dbReference type="PROSITE" id="PS51375">
    <property type="entry name" value="PPR"/>
    <property type="match status" value="2"/>
</dbReference>
<dbReference type="Proteomes" id="UP000694853">
    <property type="component" value="Unplaced"/>
</dbReference>
<dbReference type="GO" id="GO:0009451">
    <property type="term" value="P:RNA modification"/>
    <property type="evidence" value="ECO:0007669"/>
    <property type="project" value="InterPro"/>
</dbReference>
<dbReference type="InterPro" id="IPR046960">
    <property type="entry name" value="PPR_At4g14850-like_plant"/>
</dbReference>
<dbReference type="NCBIfam" id="TIGR00756">
    <property type="entry name" value="PPR"/>
    <property type="match status" value="2"/>
</dbReference>
<feature type="region of interest" description="Disordered" evidence="3">
    <location>
        <begin position="130"/>
        <end position="166"/>
    </location>
</feature>
<feature type="repeat" description="PPR" evidence="2">
    <location>
        <begin position="31"/>
        <end position="61"/>
    </location>
</feature>
<dbReference type="GO" id="GO:0003723">
    <property type="term" value="F:RNA binding"/>
    <property type="evidence" value="ECO:0007669"/>
    <property type="project" value="InterPro"/>
</dbReference>
<proteinExistence type="predicted"/>
<dbReference type="PANTHER" id="PTHR47926:SF413">
    <property type="entry name" value="REPEAT (TPR)-LIKE SUPERFAMILY PROTEIN, PUTATIVE-RELATED"/>
    <property type="match status" value="1"/>
</dbReference>
<dbReference type="PANTHER" id="PTHR47926">
    <property type="entry name" value="PENTATRICOPEPTIDE REPEAT-CONTAINING PROTEIN"/>
    <property type="match status" value="1"/>
</dbReference>
<evidence type="ECO:0000313" key="5">
    <source>
        <dbReference type="RefSeq" id="XP_027362455.1"/>
    </source>
</evidence>
<protein>
    <submittedName>
        <fullName evidence="5">Pentatricopeptide repeat-containing protein At3g29230-like</fullName>
    </submittedName>
</protein>
<dbReference type="GeneID" id="113870056"/>
<keyword evidence="4" id="KW-1185">Reference proteome</keyword>
<feature type="repeat" description="PPR" evidence="2">
    <location>
        <begin position="62"/>
        <end position="96"/>
    </location>
</feature>
<dbReference type="Gene3D" id="1.25.40.10">
    <property type="entry name" value="Tetratricopeptide repeat domain"/>
    <property type="match status" value="1"/>
</dbReference>
<dbReference type="KEGG" id="aprc:113870056"/>
<dbReference type="InterPro" id="IPR002885">
    <property type="entry name" value="PPR_rpt"/>
</dbReference>
<gene>
    <name evidence="5" type="primary">LOC113870056</name>
</gene>
<sequence>MPNSLIDSYAKCGSVGLDAAMRLFFIVRERDVVTWNSMIGELVKDGELESACTLFDEMLIRNLVSWNTMIDGYAKAREMKKAFELFERMPEKNDISWSMMVCGYSKAEDMSEMMIIAKLASAERLNLSEKNPSTKVLDKGKGRSGGRERSEGGGKGARRGGHSRCSEKALGELGDSVVFSL</sequence>
<dbReference type="Pfam" id="PF13041">
    <property type="entry name" value="PPR_2"/>
    <property type="match status" value="1"/>
</dbReference>
<dbReference type="InterPro" id="IPR011990">
    <property type="entry name" value="TPR-like_helical_dom_sf"/>
</dbReference>
<reference evidence="5" key="2">
    <citation type="submission" date="2025-08" db="UniProtKB">
        <authorList>
            <consortium name="RefSeq"/>
        </authorList>
    </citation>
    <scope>IDENTIFICATION</scope>
    <source>
        <tissue evidence="5">Young leaves</tissue>
    </source>
</reference>
<dbReference type="RefSeq" id="XP_027362455.1">
    <property type="nucleotide sequence ID" value="XM_027506654.1"/>
</dbReference>
<keyword evidence="1" id="KW-0677">Repeat</keyword>
<accession>A0A8B8M1Q7</accession>
<dbReference type="OrthoDB" id="185373at2759"/>
<feature type="compositionally biased region" description="Basic and acidic residues" evidence="3">
    <location>
        <begin position="136"/>
        <end position="152"/>
    </location>
</feature>
<dbReference type="Pfam" id="PF01535">
    <property type="entry name" value="PPR"/>
    <property type="match status" value="2"/>
</dbReference>
<evidence type="ECO:0000256" key="2">
    <source>
        <dbReference type="PROSITE-ProRule" id="PRU00708"/>
    </source>
</evidence>
<evidence type="ECO:0000313" key="4">
    <source>
        <dbReference type="Proteomes" id="UP000694853"/>
    </source>
</evidence>
<organism evidence="4 5">
    <name type="scientific">Abrus precatorius</name>
    <name type="common">Indian licorice</name>
    <name type="synonym">Glycine abrus</name>
    <dbReference type="NCBI Taxonomy" id="3816"/>
    <lineage>
        <taxon>Eukaryota</taxon>
        <taxon>Viridiplantae</taxon>
        <taxon>Streptophyta</taxon>
        <taxon>Embryophyta</taxon>
        <taxon>Tracheophyta</taxon>
        <taxon>Spermatophyta</taxon>
        <taxon>Magnoliopsida</taxon>
        <taxon>eudicotyledons</taxon>
        <taxon>Gunneridae</taxon>
        <taxon>Pentapetalae</taxon>
        <taxon>rosids</taxon>
        <taxon>fabids</taxon>
        <taxon>Fabales</taxon>
        <taxon>Fabaceae</taxon>
        <taxon>Papilionoideae</taxon>
        <taxon>50 kb inversion clade</taxon>
        <taxon>NPAAA clade</taxon>
        <taxon>indigoferoid/millettioid clade</taxon>
        <taxon>Abreae</taxon>
        <taxon>Abrus</taxon>
    </lineage>
</organism>
<name>A0A8B8M1Q7_ABRPR</name>
<reference evidence="4" key="1">
    <citation type="journal article" date="2019" name="Toxins">
        <title>Detection of Abrin-Like and Prepropulchellin-Like Toxin Genes and Transcripts Using Whole Genome Sequencing and Full-Length Transcript Sequencing of Abrus precatorius.</title>
        <authorList>
            <person name="Hovde B.T."/>
            <person name="Daligault H.E."/>
            <person name="Hanschen E.R."/>
            <person name="Kunde Y.A."/>
            <person name="Johnson M.B."/>
            <person name="Starkenburg S.R."/>
            <person name="Johnson S.L."/>
        </authorList>
    </citation>
    <scope>NUCLEOTIDE SEQUENCE [LARGE SCALE GENOMIC DNA]</scope>
</reference>
<evidence type="ECO:0000256" key="1">
    <source>
        <dbReference type="ARBA" id="ARBA00022737"/>
    </source>
</evidence>
<evidence type="ECO:0000256" key="3">
    <source>
        <dbReference type="SAM" id="MobiDB-lite"/>
    </source>
</evidence>